<dbReference type="InterPro" id="IPR033644">
    <property type="entry name" value="Ferrochelatase_C"/>
</dbReference>
<dbReference type="AlphaFoldDB" id="A0AAW7YX74"/>
<evidence type="ECO:0000256" key="8">
    <source>
        <dbReference type="ARBA" id="ARBA00024536"/>
    </source>
</evidence>
<dbReference type="PROSITE" id="PS00534">
    <property type="entry name" value="FERROCHELATASE"/>
    <property type="match status" value="1"/>
</dbReference>
<evidence type="ECO:0000313" key="13">
    <source>
        <dbReference type="Proteomes" id="UP000056750"/>
    </source>
</evidence>
<dbReference type="InterPro" id="IPR001015">
    <property type="entry name" value="Ferrochelatase"/>
</dbReference>
<keyword evidence="7 9" id="KW-0627">Porphyrin biosynthesis</keyword>
<evidence type="ECO:0000256" key="9">
    <source>
        <dbReference type="HAMAP-Rule" id="MF_00323"/>
    </source>
</evidence>
<evidence type="ECO:0000256" key="6">
    <source>
        <dbReference type="ARBA" id="ARBA00023239"/>
    </source>
</evidence>
<accession>A0AAW7YX74</accession>
<dbReference type="Gene3D" id="3.40.50.1400">
    <property type="match status" value="2"/>
</dbReference>
<feature type="binding site" evidence="9">
    <location>
        <position position="210"/>
    </location>
    <ligand>
        <name>Fe(2+)</name>
        <dbReference type="ChEBI" id="CHEBI:29033"/>
    </ligand>
</feature>
<keyword evidence="13" id="KW-1185">Reference proteome</keyword>
<keyword evidence="5 9" id="KW-0350">Heme biosynthesis</keyword>
<protein>
    <recommendedName>
        <fullName evidence="9 10">Ferrochelatase</fullName>
        <ecNumber evidence="9 10">4.98.1.1</ecNumber>
    </recommendedName>
    <alternativeName>
        <fullName evidence="9">Heme synthase</fullName>
    </alternativeName>
    <alternativeName>
        <fullName evidence="9">Protoheme ferro-lyase</fullName>
    </alternativeName>
</protein>
<comment type="catalytic activity">
    <reaction evidence="9 10">
        <text>heme b + 2 H(+) = protoporphyrin IX + Fe(2+)</text>
        <dbReference type="Rhea" id="RHEA:22584"/>
        <dbReference type="ChEBI" id="CHEBI:15378"/>
        <dbReference type="ChEBI" id="CHEBI:29033"/>
        <dbReference type="ChEBI" id="CHEBI:57306"/>
        <dbReference type="ChEBI" id="CHEBI:60344"/>
        <dbReference type="EC" id="4.98.1.1"/>
    </reaction>
</comment>
<reference evidence="11 13" key="1">
    <citation type="submission" date="2015-12" db="EMBL/GenBank/DDBJ databases">
        <title>Intraspecies pangenome expansion in the marine bacterium Alteromonas.</title>
        <authorList>
            <person name="Lopez-Perez M."/>
            <person name="Rodriguez-Valera F."/>
        </authorList>
    </citation>
    <scope>NUCLEOTIDE SEQUENCE [LARGE SCALE GENOMIC DNA]</scope>
    <source>
        <strain evidence="11 13">LMG 21861</strain>
    </source>
</reference>
<dbReference type="NCBIfam" id="TIGR00109">
    <property type="entry name" value="hemH"/>
    <property type="match status" value="1"/>
</dbReference>
<dbReference type="GO" id="GO:0005737">
    <property type="term" value="C:cytoplasm"/>
    <property type="evidence" value="ECO:0007669"/>
    <property type="project" value="UniProtKB-SubCell"/>
</dbReference>
<dbReference type="InterPro" id="IPR033659">
    <property type="entry name" value="Ferrochelatase_N"/>
</dbReference>
<dbReference type="HAMAP" id="MF_00323">
    <property type="entry name" value="Ferrochelatase"/>
    <property type="match status" value="1"/>
</dbReference>
<evidence type="ECO:0000256" key="10">
    <source>
        <dbReference type="RuleBase" id="RU000607"/>
    </source>
</evidence>
<comment type="subcellular location">
    <subcellularLocation>
        <location evidence="9 10">Cytoplasm</location>
    </subcellularLocation>
</comment>
<evidence type="ECO:0000256" key="1">
    <source>
        <dbReference type="ARBA" id="ARBA00007718"/>
    </source>
</evidence>
<evidence type="ECO:0000313" key="14">
    <source>
        <dbReference type="Proteomes" id="UP001170717"/>
    </source>
</evidence>
<evidence type="ECO:0000313" key="11">
    <source>
        <dbReference type="EMBL" id="AMJ75935.1"/>
    </source>
</evidence>
<dbReference type="GeneID" id="83259863"/>
<evidence type="ECO:0000256" key="7">
    <source>
        <dbReference type="ARBA" id="ARBA00023244"/>
    </source>
</evidence>
<feature type="binding site" evidence="9">
    <location>
        <position position="291"/>
    </location>
    <ligand>
        <name>Fe(2+)</name>
        <dbReference type="ChEBI" id="CHEBI:29033"/>
    </ligand>
</feature>
<dbReference type="CDD" id="cd03411">
    <property type="entry name" value="Ferrochelatase_N"/>
    <property type="match status" value="1"/>
</dbReference>
<dbReference type="GO" id="GO:0046872">
    <property type="term" value="F:metal ion binding"/>
    <property type="evidence" value="ECO:0007669"/>
    <property type="project" value="UniProtKB-KW"/>
</dbReference>
<dbReference type="GO" id="GO:0006783">
    <property type="term" value="P:heme biosynthetic process"/>
    <property type="evidence" value="ECO:0007669"/>
    <property type="project" value="UniProtKB-UniRule"/>
</dbReference>
<proteinExistence type="inferred from homology"/>
<dbReference type="InterPro" id="IPR019772">
    <property type="entry name" value="Ferrochelatase_AS"/>
</dbReference>
<dbReference type="Proteomes" id="UP001170717">
    <property type="component" value="Unassembled WGS sequence"/>
</dbReference>
<keyword evidence="3 9" id="KW-0479">Metal-binding</keyword>
<dbReference type="CDD" id="cd00419">
    <property type="entry name" value="Ferrochelatase_C"/>
    <property type="match status" value="1"/>
</dbReference>
<dbReference type="PANTHER" id="PTHR11108:SF1">
    <property type="entry name" value="FERROCHELATASE, MITOCHONDRIAL"/>
    <property type="match status" value="1"/>
</dbReference>
<dbReference type="SUPFAM" id="SSF53800">
    <property type="entry name" value="Chelatase"/>
    <property type="match status" value="1"/>
</dbReference>
<comment type="catalytic activity">
    <reaction evidence="8">
        <text>Fe-coproporphyrin III + 2 H(+) = coproporphyrin III + Fe(2+)</text>
        <dbReference type="Rhea" id="RHEA:49572"/>
        <dbReference type="ChEBI" id="CHEBI:15378"/>
        <dbReference type="ChEBI" id="CHEBI:29033"/>
        <dbReference type="ChEBI" id="CHEBI:68438"/>
        <dbReference type="ChEBI" id="CHEBI:131725"/>
        <dbReference type="EC" id="4.99.1.9"/>
    </reaction>
    <physiologicalReaction direction="right-to-left" evidence="8">
        <dbReference type="Rhea" id="RHEA:49574"/>
    </physiologicalReaction>
</comment>
<comment type="pathway">
    <text evidence="9 10">Porphyrin-containing compound metabolism; protoheme biosynthesis; protoheme from protoporphyrin-IX: step 1/1.</text>
</comment>
<reference evidence="12" key="2">
    <citation type="submission" date="2023-07" db="EMBL/GenBank/DDBJ databases">
        <title>Genome content predicts the carbon catabolic preferences of heterotrophic bacteria.</title>
        <authorList>
            <person name="Gralka M."/>
        </authorList>
    </citation>
    <scope>NUCLEOTIDE SEQUENCE</scope>
    <source>
        <strain evidence="12">F2M12</strain>
    </source>
</reference>
<dbReference type="GO" id="GO:0004325">
    <property type="term" value="F:ferrochelatase activity"/>
    <property type="evidence" value="ECO:0007669"/>
    <property type="project" value="UniProtKB-UniRule"/>
</dbReference>
<keyword evidence="6 9" id="KW-0456">Lyase</keyword>
<sequence length="359" mass="40689">MKFKSNQGFTHSQSDKIGVLVTNLGTPESPTAAALRPYLKEFLSDPRVVEIPRALWWFILNLIILNTRPKRSAEAYKTVWTDEGSPLLTITKAQATSIEARCKAEYGDDVVVDFAMRYGNPAISDAIERMLSQGVRKLVVLPLYPQYSASTTASTFDAIAKDFTKRRWLPELRFVNHYNDRPDYIKALANKVRAYWEEHGKADKLILSYHGIPKRYLLNGDPYHCECHKTSRLLAEELGLTHEEYMTTFQSRFGKAEWLKPYTDATMKSLPGQGVKSIQVMCPGFSADCLETIEEIGEENREYFMEAGGEKYEYIPALNSDEEHIDMLFGLVKENLHGWTVSKDTALRAGLARALGADK</sequence>
<dbReference type="FunFam" id="3.40.50.1400:FF:000002">
    <property type="entry name" value="Ferrochelatase"/>
    <property type="match status" value="1"/>
</dbReference>
<evidence type="ECO:0000256" key="3">
    <source>
        <dbReference type="ARBA" id="ARBA00022723"/>
    </source>
</evidence>
<organism evidence="12 14">
    <name type="scientific">Alteromonas stellipolaris</name>
    <dbReference type="NCBI Taxonomy" id="233316"/>
    <lineage>
        <taxon>Bacteria</taxon>
        <taxon>Pseudomonadati</taxon>
        <taxon>Pseudomonadota</taxon>
        <taxon>Gammaproteobacteria</taxon>
        <taxon>Alteromonadales</taxon>
        <taxon>Alteromonadaceae</taxon>
        <taxon>Alteromonas/Salinimonas group</taxon>
        <taxon>Alteromonas</taxon>
    </lineage>
</organism>
<dbReference type="KEGG" id="asq:AVL57_19385"/>
<keyword evidence="2 9" id="KW-0963">Cytoplasm</keyword>
<dbReference type="EMBL" id="CP013926">
    <property type="protein sequence ID" value="AMJ75935.1"/>
    <property type="molecule type" value="Genomic_DNA"/>
</dbReference>
<gene>
    <name evidence="9 12" type="primary">hemH</name>
    <name evidence="11" type="ORF">AVL57_19385</name>
    <name evidence="12" type="ORF">Q4527_06245</name>
</gene>
<evidence type="ECO:0000256" key="4">
    <source>
        <dbReference type="ARBA" id="ARBA00023004"/>
    </source>
</evidence>
<name>A0AAW7YX74_9ALTE</name>
<dbReference type="Pfam" id="PF00762">
    <property type="entry name" value="Ferrochelatase"/>
    <property type="match status" value="1"/>
</dbReference>
<evidence type="ECO:0000256" key="2">
    <source>
        <dbReference type="ARBA" id="ARBA00022490"/>
    </source>
</evidence>
<dbReference type="RefSeq" id="WP_057795593.1">
    <property type="nucleotide sequence ID" value="NZ_CAXIBE010000089.1"/>
</dbReference>
<comment type="function">
    <text evidence="9 10">Catalyzes the ferrous insertion into protoporphyrin IX.</text>
</comment>
<evidence type="ECO:0000256" key="5">
    <source>
        <dbReference type="ARBA" id="ARBA00023133"/>
    </source>
</evidence>
<evidence type="ECO:0000313" key="12">
    <source>
        <dbReference type="EMBL" id="MDO6576985.1"/>
    </source>
</evidence>
<dbReference type="EMBL" id="JAUOQI010000003">
    <property type="protein sequence ID" value="MDO6576985.1"/>
    <property type="molecule type" value="Genomic_DNA"/>
</dbReference>
<comment type="similarity">
    <text evidence="1 9 10">Belongs to the ferrochelatase family.</text>
</comment>
<dbReference type="PANTHER" id="PTHR11108">
    <property type="entry name" value="FERROCHELATASE"/>
    <property type="match status" value="1"/>
</dbReference>
<dbReference type="Proteomes" id="UP000056750">
    <property type="component" value="Chromosome"/>
</dbReference>
<keyword evidence="4 9" id="KW-0408">Iron</keyword>
<dbReference type="EC" id="4.98.1.1" evidence="9 10"/>